<dbReference type="PROSITE" id="PS51007">
    <property type="entry name" value="CYTC"/>
    <property type="match status" value="1"/>
</dbReference>
<keyword evidence="1 4" id="KW-0349">Heme</keyword>
<keyword evidence="5" id="KW-0472">Membrane</keyword>
<evidence type="ECO:0000259" key="6">
    <source>
        <dbReference type="PROSITE" id="PS51007"/>
    </source>
</evidence>
<dbReference type="Proteomes" id="UP000248168">
    <property type="component" value="Unassembled WGS sequence"/>
</dbReference>
<feature type="transmembrane region" description="Helical" evidence="5">
    <location>
        <begin position="22"/>
        <end position="39"/>
    </location>
</feature>
<dbReference type="EMBL" id="OUNR01000017">
    <property type="protein sequence ID" value="SPP65905.1"/>
    <property type="molecule type" value="Genomic_DNA"/>
</dbReference>
<keyword evidence="5" id="KW-0812">Transmembrane</keyword>
<keyword evidence="8" id="KW-1185">Reference proteome</keyword>
<dbReference type="InterPro" id="IPR009056">
    <property type="entry name" value="Cyt_c-like_dom"/>
</dbReference>
<keyword evidence="5" id="KW-1133">Transmembrane helix</keyword>
<dbReference type="AlphaFoldDB" id="A0A330L937"/>
<evidence type="ECO:0000256" key="4">
    <source>
        <dbReference type="PROSITE-ProRule" id="PRU00433"/>
    </source>
</evidence>
<dbReference type="InParanoid" id="A0A330L937"/>
<organism evidence="7 8">
    <name type="scientific">Nitrospira lenta</name>
    <dbReference type="NCBI Taxonomy" id="1436998"/>
    <lineage>
        <taxon>Bacteria</taxon>
        <taxon>Pseudomonadati</taxon>
        <taxon>Nitrospirota</taxon>
        <taxon>Nitrospiria</taxon>
        <taxon>Nitrospirales</taxon>
        <taxon>Nitrospiraceae</taxon>
        <taxon>Nitrospira</taxon>
    </lineage>
</organism>
<dbReference type="Gene3D" id="1.10.760.10">
    <property type="entry name" value="Cytochrome c-like domain"/>
    <property type="match status" value="1"/>
</dbReference>
<dbReference type="SUPFAM" id="SSF46626">
    <property type="entry name" value="Cytochrome c"/>
    <property type="match status" value="1"/>
</dbReference>
<dbReference type="GO" id="GO:0046872">
    <property type="term" value="F:metal ion binding"/>
    <property type="evidence" value="ECO:0007669"/>
    <property type="project" value="UniProtKB-KW"/>
</dbReference>
<dbReference type="InterPro" id="IPR036909">
    <property type="entry name" value="Cyt_c-like_dom_sf"/>
</dbReference>
<evidence type="ECO:0000313" key="7">
    <source>
        <dbReference type="EMBL" id="SPP65905.1"/>
    </source>
</evidence>
<evidence type="ECO:0000313" key="8">
    <source>
        <dbReference type="Proteomes" id="UP000248168"/>
    </source>
</evidence>
<feature type="domain" description="Cytochrome c" evidence="6">
    <location>
        <begin position="69"/>
        <end position="173"/>
    </location>
</feature>
<accession>A0A330L937</accession>
<keyword evidence="3 4" id="KW-0408">Iron</keyword>
<protein>
    <recommendedName>
        <fullName evidence="6">Cytochrome c domain-containing protein</fullName>
    </recommendedName>
</protein>
<evidence type="ECO:0000256" key="3">
    <source>
        <dbReference type="ARBA" id="ARBA00023004"/>
    </source>
</evidence>
<evidence type="ECO:0000256" key="2">
    <source>
        <dbReference type="ARBA" id="ARBA00022723"/>
    </source>
</evidence>
<name>A0A330L937_9BACT</name>
<gene>
    <name evidence="7" type="ORF">NITLEN_40378</name>
</gene>
<dbReference type="GO" id="GO:0009055">
    <property type="term" value="F:electron transfer activity"/>
    <property type="evidence" value="ECO:0007669"/>
    <property type="project" value="InterPro"/>
</dbReference>
<keyword evidence="2 4" id="KW-0479">Metal-binding</keyword>
<dbReference type="GO" id="GO:0020037">
    <property type="term" value="F:heme binding"/>
    <property type="evidence" value="ECO:0007669"/>
    <property type="project" value="InterPro"/>
</dbReference>
<reference evidence="8" key="1">
    <citation type="submission" date="2018-04" db="EMBL/GenBank/DDBJ databases">
        <authorList>
            <person name="Lucker S."/>
            <person name="Sakoula D."/>
        </authorList>
    </citation>
    <scope>NUCLEOTIDE SEQUENCE [LARGE SCALE GENOMIC DNA]</scope>
</reference>
<evidence type="ECO:0000256" key="5">
    <source>
        <dbReference type="SAM" id="Phobius"/>
    </source>
</evidence>
<proteinExistence type="predicted"/>
<evidence type="ECO:0000256" key="1">
    <source>
        <dbReference type="ARBA" id="ARBA00022617"/>
    </source>
</evidence>
<sequence length="179" mass="18767">MQVDPSESSASSSRATPPPERAAIMIVMGIVLLYALWTLRIEPAPSAGPVVSVNAGPTSLTAEMIPLVSGDEPIVEVFTKVGCPVCHVIPGIPGANGQVGPPLTLGVTGVQRLADPTYRGRASTVHEYVVESVVDPAAFVVPGYPERTMPVWYGAKLSALALEKIAEYLEHQTGNVPAK</sequence>